<evidence type="ECO:0000313" key="5">
    <source>
        <dbReference type="Proteomes" id="UP000761574"/>
    </source>
</evidence>
<comment type="function">
    <text evidence="3">Involved in the biogenesis of TorA. Acts on TorA before the insertion of the molybdenum cofactor and, as a result, probably favors a conformation of the apoenzyme that is competent for acquiring the cofactor.</text>
</comment>
<evidence type="ECO:0000313" key="4">
    <source>
        <dbReference type="EMBL" id="GIU02771.1"/>
    </source>
</evidence>
<keyword evidence="1 3" id="KW-0963">Cytoplasm</keyword>
<sequence>MSHSNAHDNSINQGRAMVYRLLSALFAKEVDQPLLHELTSAQAQAFLAQLASDPLLGTDVAKINAVLLGLTTDKALLELAADYCGLFLVGTKHSASPYASLYMASNKQDGDEVLLFGEQHQQMLDHLEQSQLQVQSEFPEPADHLAVILAYVAHQANRVNSATQLAFINDYLNSWLATFSDKVGQCDNGQFYTALANLTTHWVKSDCETLAASQSH</sequence>
<gene>
    <name evidence="3 4" type="primary">torD</name>
    <name evidence="4" type="ORF">TUM4630_35090</name>
</gene>
<dbReference type="InterPro" id="IPR020945">
    <property type="entry name" value="DMSO/NO3_reduct_chaperone"/>
</dbReference>
<evidence type="ECO:0000256" key="1">
    <source>
        <dbReference type="ARBA" id="ARBA00022490"/>
    </source>
</evidence>
<keyword evidence="2 3" id="KW-0143">Chaperone</keyword>
<comment type="caution">
    <text evidence="4">The sequence shown here is derived from an EMBL/GenBank/DDBJ whole genome shotgun (WGS) entry which is preliminary data.</text>
</comment>
<dbReference type="Gene3D" id="1.20.120.1820">
    <property type="match status" value="1"/>
</dbReference>
<dbReference type="Gene3D" id="1.20.1280.20">
    <property type="entry name" value="HscB, C-terminal domain"/>
    <property type="match status" value="1"/>
</dbReference>
<dbReference type="RefSeq" id="WP_119977890.1">
    <property type="nucleotide sequence ID" value="NZ_BPFB01000074.1"/>
</dbReference>
<dbReference type="InterPro" id="IPR050289">
    <property type="entry name" value="TorD/DmsD_chaperones"/>
</dbReference>
<evidence type="ECO:0000256" key="3">
    <source>
        <dbReference type="HAMAP-Rule" id="MF_01150"/>
    </source>
</evidence>
<dbReference type="Proteomes" id="UP000761574">
    <property type="component" value="Unassembled WGS sequence"/>
</dbReference>
<dbReference type="EMBL" id="BPFB01000074">
    <property type="protein sequence ID" value="GIU02771.1"/>
    <property type="molecule type" value="Genomic_DNA"/>
</dbReference>
<comment type="subcellular location">
    <subcellularLocation>
        <location evidence="3">Cytoplasm</location>
    </subcellularLocation>
</comment>
<dbReference type="SUPFAM" id="SSF89155">
    <property type="entry name" value="TorD-like"/>
    <property type="match status" value="1"/>
</dbReference>
<comment type="similarity">
    <text evidence="3">Belongs to the TorD/DmsD family. TorD subfamily.</text>
</comment>
<organism evidence="4 5">
    <name type="scientific">Shewanella algidipiscicola</name>
    <dbReference type="NCBI Taxonomy" id="614070"/>
    <lineage>
        <taxon>Bacteria</taxon>
        <taxon>Pseudomonadati</taxon>
        <taxon>Pseudomonadota</taxon>
        <taxon>Gammaproteobacteria</taxon>
        <taxon>Alteromonadales</taxon>
        <taxon>Shewanellaceae</taxon>
        <taxon>Shewanella</taxon>
    </lineage>
</organism>
<dbReference type="Pfam" id="PF02613">
    <property type="entry name" value="Nitrate_red_del"/>
    <property type="match status" value="1"/>
</dbReference>
<dbReference type="InterPro" id="IPR036386">
    <property type="entry name" value="HscB_C_sf"/>
</dbReference>
<dbReference type="HAMAP" id="MF_01150">
    <property type="entry name" value="TorD"/>
    <property type="match status" value="1"/>
</dbReference>
<name>A0ABQ4NT90_9GAMM</name>
<evidence type="ECO:0000256" key="2">
    <source>
        <dbReference type="ARBA" id="ARBA00023186"/>
    </source>
</evidence>
<keyword evidence="5" id="KW-1185">Reference proteome</keyword>
<protein>
    <recommendedName>
        <fullName evidence="3">Chaperone protein TorD</fullName>
    </recommendedName>
</protein>
<reference evidence="4 5" key="1">
    <citation type="submission" date="2021-05" db="EMBL/GenBank/DDBJ databases">
        <title>Molecular characterization for Shewanella algae harboring chromosomal blaOXA-55-like strains isolated from clinical and environment sample.</title>
        <authorList>
            <person name="Ohama Y."/>
            <person name="Aoki K."/>
            <person name="Harada S."/>
            <person name="Moriya K."/>
            <person name="Ishii Y."/>
            <person name="Tateda K."/>
        </authorList>
    </citation>
    <scope>NUCLEOTIDE SEQUENCE [LARGE SCALE GENOMIC DNA]</scope>
    <source>
        <strain evidence="4 5">LMG 23746</strain>
    </source>
</reference>
<dbReference type="PANTHER" id="PTHR34227:SF11">
    <property type="entry name" value="CHAPERONE PROTEIN TORD"/>
    <property type="match status" value="1"/>
</dbReference>
<dbReference type="InterPro" id="IPR023069">
    <property type="entry name" value="Chaperone_TorD"/>
</dbReference>
<proteinExistence type="inferred from homology"/>
<dbReference type="NCBIfam" id="NF003442">
    <property type="entry name" value="PRK04976.1"/>
    <property type="match status" value="1"/>
</dbReference>
<dbReference type="PANTHER" id="PTHR34227">
    <property type="entry name" value="CHAPERONE PROTEIN YCDY"/>
    <property type="match status" value="1"/>
</dbReference>
<accession>A0ABQ4NT90</accession>
<dbReference type="InterPro" id="IPR036411">
    <property type="entry name" value="TorD-like_sf"/>
</dbReference>